<dbReference type="InterPro" id="IPR050695">
    <property type="entry name" value="N-acetylmuramoyl_amidase_3"/>
</dbReference>
<name>A0A1I0EZB0_9BACI</name>
<dbReference type="SUPFAM" id="SSF53187">
    <property type="entry name" value="Zn-dependent exopeptidases"/>
    <property type="match status" value="1"/>
</dbReference>
<sequence length="280" mass="31159">MKVLQRIAALFIFFLMIYLLTLSTYAKNEETYEVIANTLNVRVTPSTNGEIVGALHKGEKINVIDEASGWFLTEFNGGFAWVSAAYLVPQELQQSEVTDKVLKGFTIVIDPGHGGKDPGAIGQNGVREKDLIMSTANKLAEQLRLTGAKVILTRSEDYFVSLNKRIHISNTSNADAFVSIHFNSFSMDTVGGFNTYFHSYGDDLKLAQEIHSALDTEITLRNRGMIQDDYRVLRKNNIPAVLVELGFITNTNELQVLQTDDFQSSVAKAIKNGVQNYLLQ</sequence>
<evidence type="ECO:0000256" key="2">
    <source>
        <dbReference type="ARBA" id="ARBA00023316"/>
    </source>
</evidence>
<keyword evidence="1" id="KW-0378">Hydrolase</keyword>
<evidence type="ECO:0000256" key="1">
    <source>
        <dbReference type="ARBA" id="ARBA00022801"/>
    </source>
</evidence>
<dbReference type="SMART" id="SM00646">
    <property type="entry name" value="Ami_3"/>
    <property type="match status" value="1"/>
</dbReference>
<dbReference type="InterPro" id="IPR002508">
    <property type="entry name" value="MurNAc-LAA_cat"/>
</dbReference>
<evidence type="ECO:0000313" key="5">
    <source>
        <dbReference type="Proteomes" id="UP000198618"/>
    </source>
</evidence>
<dbReference type="Proteomes" id="UP000198618">
    <property type="component" value="Unassembled WGS sequence"/>
</dbReference>
<dbReference type="PANTHER" id="PTHR30404">
    <property type="entry name" value="N-ACETYLMURAMOYL-L-ALANINE AMIDASE"/>
    <property type="match status" value="1"/>
</dbReference>
<accession>A0A1I0EZB0</accession>
<dbReference type="PROSITE" id="PS51781">
    <property type="entry name" value="SH3B"/>
    <property type="match status" value="1"/>
</dbReference>
<evidence type="ECO:0000259" key="3">
    <source>
        <dbReference type="PROSITE" id="PS51781"/>
    </source>
</evidence>
<dbReference type="Gene3D" id="2.30.30.40">
    <property type="entry name" value="SH3 Domains"/>
    <property type="match status" value="1"/>
</dbReference>
<dbReference type="PANTHER" id="PTHR30404:SF0">
    <property type="entry name" value="N-ACETYLMURAMOYL-L-ALANINE AMIDASE AMIC"/>
    <property type="match status" value="1"/>
</dbReference>
<organism evidence="4 5">
    <name type="scientific">Oceanobacillus limi</name>
    <dbReference type="NCBI Taxonomy" id="930131"/>
    <lineage>
        <taxon>Bacteria</taxon>
        <taxon>Bacillati</taxon>
        <taxon>Bacillota</taxon>
        <taxon>Bacilli</taxon>
        <taxon>Bacillales</taxon>
        <taxon>Bacillaceae</taxon>
        <taxon>Oceanobacillus</taxon>
    </lineage>
</organism>
<dbReference type="Pfam" id="PF01520">
    <property type="entry name" value="Amidase_3"/>
    <property type="match status" value="1"/>
</dbReference>
<dbReference type="STRING" id="930131.SAMN05216389_11320"/>
<dbReference type="InterPro" id="IPR003646">
    <property type="entry name" value="SH3-like_bac-type"/>
</dbReference>
<dbReference type="RefSeq" id="WP_244513554.1">
    <property type="nucleotide sequence ID" value="NZ_FOHE01000013.1"/>
</dbReference>
<feature type="domain" description="SH3b" evidence="3">
    <location>
        <begin position="29"/>
        <end position="91"/>
    </location>
</feature>
<reference evidence="4 5" key="1">
    <citation type="submission" date="2016-10" db="EMBL/GenBank/DDBJ databases">
        <authorList>
            <person name="de Groot N.N."/>
        </authorList>
    </citation>
    <scope>NUCLEOTIDE SEQUENCE [LARGE SCALE GENOMIC DNA]</scope>
    <source>
        <strain evidence="4 5">IBRC-M 10780</strain>
    </source>
</reference>
<proteinExistence type="predicted"/>
<evidence type="ECO:0000313" key="4">
    <source>
        <dbReference type="EMBL" id="SET50480.1"/>
    </source>
</evidence>
<keyword evidence="5" id="KW-1185">Reference proteome</keyword>
<dbReference type="EMBL" id="FOHE01000013">
    <property type="protein sequence ID" value="SET50480.1"/>
    <property type="molecule type" value="Genomic_DNA"/>
</dbReference>
<dbReference type="CDD" id="cd02696">
    <property type="entry name" value="MurNAc-LAA"/>
    <property type="match status" value="1"/>
</dbReference>
<dbReference type="AlphaFoldDB" id="A0A1I0EZB0"/>
<dbReference type="Pfam" id="PF08239">
    <property type="entry name" value="SH3_3"/>
    <property type="match status" value="1"/>
</dbReference>
<dbReference type="SMART" id="SM00287">
    <property type="entry name" value="SH3b"/>
    <property type="match status" value="1"/>
</dbReference>
<protein>
    <submittedName>
        <fullName evidence="4">N-acetylmuramoyl-L-alanine amidase</fullName>
    </submittedName>
</protein>
<dbReference type="GO" id="GO:0008745">
    <property type="term" value="F:N-acetylmuramoyl-L-alanine amidase activity"/>
    <property type="evidence" value="ECO:0007669"/>
    <property type="project" value="InterPro"/>
</dbReference>
<gene>
    <name evidence="4" type="ORF">SAMN05216389_11320</name>
</gene>
<dbReference type="GO" id="GO:0030288">
    <property type="term" value="C:outer membrane-bounded periplasmic space"/>
    <property type="evidence" value="ECO:0007669"/>
    <property type="project" value="TreeGrafter"/>
</dbReference>
<dbReference type="Gene3D" id="3.40.630.40">
    <property type="entry name" value="Zn-dependent exopeptidases"/>
    <property type="match status" value="1"/>
</dbReference>
<keyword evidence="2" id="KW-0961">Cell wall biogenesis/degradation</keyword>
<dbReference type="GO" id="GO:0071555">
    <property type="term" value="P:cell wall organization"/>
    <property type="evidence" value="ECO:0007669"/>
    <property type="project" value="UniProtKB-KW"/>
</dbReference>
<dbReference type="GO" id="GO:0009253">
    <property type="term" value="P:peptidoglycan catabolic process"/>
    <property type="evidence" value="ECO:0007669"/>
    <property type="project" value="InterPro"/>
</dbReference>